<dbReference type="InterPro" id="IPR008727">
    <property type="entry name" value="PAAR_motif"/>
</dbReference>
<protein>
    <recommendedName>
        <fullName evidence="3">Zn-binding protein involved in type VI secretion</fullName>
    </recommendedName>
</protein>
<gene>
    <name evidence="1" type="ORF">GCM10010136_15340</name>
</gene>
<reference evidence="1" key="2">
    <citation type="submission" date="2020-09" db="EMBL/GenBank/DDBJ databases">
        <authorList>
            <person name="Sun Q."/>
            <person name="Kim S."/>
        </authorList>
    </citation>
    <scope>NUCLEOTIDE SEQUENCE</scope>
    <source>
        <strain evidence="1">KCTC 42097</strain>
    </source>
</reference>
<dbReference type="CDD" id="cd14738">
    <property type="entry name" value="PAAR_2"/>
    <property type="match status" value="1"/>
</dbReference>
<evidence type="ECO:0000313" key="1">
    <source>
        <dbReference type="EMBL" id="GHC69467.1"/>
    </source>
</evidence>
<proteinExistence type="predicted"/>
<evidence type="ECO:0008006" key="3">
    <source>
        <dbReference type="Google" id="ProtNLM"/>
    </source>
</evidence>
<reference evidence="1" key="1">
    <citation type="journal article" date="2014" name="Int. J. Syst. Evol. Microbiol.">
        <title>Complete genome sequence of Corynebacterium casei LMG S-19264T (=DSM 44701T), isolated from a smear-ripened cheese.</title>
        <authorList>
            <consortium name="US DOE Joint Genome Institute (JGI-PGF)"/>
            <person name="Walter F."/>
            <person name="Albersmeier A."/>
            <person name="Kalinowski J."/>
            <person name="Ruckert C."/>
        </authorList>
    </citation>
    <scope>NUCLEOTIDE SEQUENCE</scope>
    <source>
        <strain evidence="1">KCTC 42097</strain>
    </source>
</reference>
<dbReference type="Proteomes" id="UP000641137">
    <property type="component" value="Unassembled WGS sequence"/>
</dbReference>
<name>A0A8J3DH07_9HYPH</name>
<sequence>MGLPVALIGHNHICPMVDPGPVPKPHVGGAIVQPMQTVAVVGGVPVATLGSQCACMSPAPDAIVSGSTLLIIDGKPAARMGDSTAHGGKVAQGLGWFFCD</sequence>
<dbReference type="AlphaFoldDB" id="A0A8J3DH07"/>
<keyword evidence="2" id="KW-1185">Reference proteome</keyword>
<comment type="caution">
    <text evidence="1">The sequence shown here is derived from an EMBL/GenBank/DDBJ whole genome shotgun (WGS) entry which is preliminary data.</text>
</comment>
<organism evidence="1 2">
    <name type="scientific">Limoniibacter endophyticus</name>
    <dbReference type="NCBI Taxonomy" id="1565040"/>
    <lineage>
        <taxon>Bacteria</taxon>
        <taxon>Pseudomonadati</taxon>
        <taxon>Pseudomonadota</taxon>
        <taxon>Alphaproteobacteria</taxon>
        <taxon>Hyphomicrobiales</taxon>
        <taxon>Bartonellaceae</taxon>
        <taxon>Limoniibacter</taxon>
    </lineage>
</organism>
<evidence type="ECO:0000313" key="2">
    <source>
        <dbReference type="Proteomes" id="UP000641137"/>
    </source>
</evidence>
<accession>A0A8J3DH07</accession>
<dbReference type="EMBL" id="BMZO01000004">
    <property type="protein sequence ID" value="GHC69467.1"/>
    <property type="molecule type" value="Genomic_DNA"/>
</dbReference>
<dbReference type="RefSeq" id="WP_189489400.1">
    <property type="nucleotide sequence ID" value="NZ_BMZO01000004.1"/>
</dbReference>
<dbReference type="Gene3D" id="2.60.200.60">
    <property type="match status" value="1"/>
</dbReference>
<dbReference type="Pfam" id="PF05488">
    <property type="entry name" value="PAAR_motif"/>
    <property type="match status" value="1"/>
</dbReference>